<keyword evidence="2" id="KW-1185">Reference proteome</keyword>
<name>A0A3M7R094_BRAPC</name>
<organism evidence="1 2">
    <name type="scientific">Brachionus plicatilis</name>
    <name type="common">Marine rotifer</name>
    <name type="synonym">Brachionus muelleri</name>
    <dbReference type="NCBI Taxonomy" id="10195"/>
    <lineage>
        <taxon>Eukaryota</taxon>
        <taxon>Metazoa</taxon>
        <taxon>Spiralia</taxon>
        <taxon>Gnathifera</taxon>
        <taxon>Rotifera</taxon>
        <taxon>Eurotatoria</taxon>
        <taxon>Monogononta</taxon>
        <taxon>Pseudotrocha</taxon>
        <taxon>Ploima</taxon>
        <taxon>Brachionidae</taxon>
        <taxon>Brachionus</taxon>
    </lineage>
</organism>
<dbReference type="EMBL" id="REGN01004654">
    <property type="protein sequence ID" value="RNA16665.1"/>
    <property type="molecule type" value="Genomic_DNA"/>
</dbReference>
<sequence>MTKINSSKEEALRIRVYGKEARIWSNTEKNDLSTTQQAKKAFDHKDNISQRQVAKKFDISQQMVSKLLKKLQITPRKKMKIPDRTETQKKGVLPNISMNFIFFSIPKNMTPCKKKKAFNKVKNPSFFDSISRLSNVQKNIFKANPKTVA</sequence>
<dbReference type="OrthoDB" id="10043445at2759"/>
<gene>
    <name evidence="1" type="ORF">BpHYR1_026203</name>
</gene>
<accession>A0A3M7R094</accession>
<dbReference type="Gene3D" id="1.10.10.60">
    <property type="entry name" value="Homeodomain-like"/>
    <property type="match status" value="1"/>
</dbReference>
<reference evidence="1 2" key="1">
    <citation type="journal article" date="2018" name="Sci. Rep.">
        <title>Genomic signatures of local adaptation to the degree of environmental predictability in rotifers.</title>
        <authorList>
            <person name="Franch-Gras L."/>
            <person name="Hahn C."/>
            <person name="Garcia-Roger E.M."/>
            <person name="Carmona M.J."/>
            <person name="Serra M."/>
            <person name="Gomez A."/>
        </authorList>
    </citation>
    <scope>NUCLEOTIDE SEQUENCE [LARGE SCALE GENOMIC DNA]</scope>
    <source>
        <strain evidence="1">HYR1</strain>
    </source>
</reference>
<evidence type="ECO:0000313" key="2">
    <source>
        <dbReference type="Proteomes" id="UP000276133"/>
    </source>
</evidence>
<protein>
    <submittedName>
        <fullName evidence="1">Uncharacterized protein</fullName>
    </submittedName>
</protein>
<proteinExistence type="predicted"/>
<dbReference type="Proteomes" id="UP000276133">
    <property type="component" value="Unassembled WGS sequence"/>
</dbReference>
<evidence type="ECO:0000313" key="1">
    <source>
        <dbReference type="EMBL" id="RNA16665.1"/>
    </source>
</evidence>
<comment type="caution">
    <text evidence="1">The sequence shown here is derived from an EMBL/GenBank/DDBJ whole genome shotgun (WGS) entry which is preliminary data.</text>
</comment>
<dbReference type="AlphaFoldDB" id="A0A3M7R094"/>